<keyword evidence="3 4" id="KW-0408">Iron</keyword>
<keyword evidence="4" id="KW-0560">Oxidoreductase</keyword>
<comment type="cofactor">
    <cofactor evidence="1 3">
        <name>heme</name>
        <dbReference type="ChEBI" id="CHEBI:30413"/>
    </cofactor>
</comment>
<dbReference type="Pfam" id="PF00067">
    <property type="entry name" value="p450"/>
    <property type="match status" value="1"/>
</dbReference>
<proteinExistence type="inferred from homology"/>
<protein>
    <submittedName>
        <fullName evidence="5">Cytochrome P450</fullName>
    </submittedName>
</protein>
<dbReference type="Gene3D" id="1.10.630.10">
    <property type="entry name" value="Cytochrome P450"/>
    <property type="match status" value="1"/>
</dbReference>
<dbReference type="InterPro" id="IPR017972">
    <property type="entry name" value="Cyt_P450_CS"/>
</dbReference>
<dbReference type="GO" id="GO:0020037">
    <property type="term" value="F:heme binding"/>
    <property type="evidence" value="ECO:0007669"/>
    <property type="project" value="InterPro"/>
</dbReference>
<dbReference type="SUPFAM" id="SSF48264">
    <property type="entry name" value="Cytochrome P450"/>
    <property type="match status" value="1"/>
</dbReference>
<dbReference type="InterPro" id="IPR036396">
    <property type="entry name" value="Cyt_P450_sf"/>
</dbReference>
<dbReference type="RefSeq" id="WP_054464233.1">
    <property type="nucleotide sequence ID" value="NZ_CP159837.1"/>
</dbReference>
<dbReference type="PRINTS" id="PR00385">
    <property type="entry name" value="P450"/>
</dbReference>
<evidence type="ECO:0000256" key="1">
    <source>
        <dbReference type="ARBA" id="ARBA00001971"/>
    </source>
</evidence>
<dbReference type="InterPro" id="IPR002401">
    <property type="entry name" value="Cyt_P450_E_grp-I"/>
</dbReference>
<evidence type="ECO:0000256" key="3">
    <source>
        <dbReference type="PIRSR" id="PIRSR602401-1"/>
    </source>
</evidence>
<feature type="binding site" description="axial binding residue" evidence="3">
    <location>
        <position position="393"/>
    </location>
    <ligand>
        <name>heme</name>
        <dbReference type="ChEBI" id="CHEBI:30413"/>
    </ligand>
    <ligandPart>
        <name>Fe</name>
        <dbReference type="ChEBI" id="CHEBI:18248"/>
    </ligandPart>
</feature>
<dbReference type="PRINTS" id="PR00463">
    <property type="entry name" value="EP450I"/>
</dbReference>
<name>A0AAU8JA08_9CYAN</name>
<keyword evidence="3 4" id="KW-0479">Metal-binding</keyword>
<dbReference type="GO" id="GO:0005506">
    <property type="term" value="F:iron ion binding"/>
    <property type="evidence" value="ECO:0007669"/>
    <property type="project" value="InterPro"/>
</dbReference>
<dbReference type="PANTHER" id="PTHR24305:SF166">
    <property type="entry name" value="CYTOCHROME P450 12A4, MITOCHONDRIAL-RELATED"/>
    <property type="match status" value="1"/>
</dbReference>
<dbReference type="AlphaFoldDB" id="A0AAU8JA08"/>
<evidence type="ECO:0000313" key="5">
    <source>
        <dbReference type="EMBL" id="XCM35992.1"/>
    </source>
</evidence>
<dbReference type="PANTHER" id="PTHR24305">
    <property type="entry name" value="CYTOCHROME P450"/>
    <property type="match status" value="1"/>
</dbReference>
<keyword evidence="3 4" id="KW-0349">Heme</keyword>
<accession>A0AAU8JA08</accession>
<dbReference type="InterPro" id="IPR001128">
    <property type="entry name" value="Cyt_P450"/>
</dbReference>
<dbReference type="GO" id="GO:0004497">
    <property type="term" value="F:monooxygenase activity"/>
    <property type="evidence" value="ECO:0007669"/>
    <property type="project" value="UniProtKB-KW"/>
</dbReference>
<dbReference type="EMBL" id="CP159837">
    <property type="protein sequence ID" value="XCM35992.1"/>
    <property type="molecule type" value="Genomic_DNA"/>
</dbReference>
<dbReference type="PROSITE" id="PS00086">
    <property type="entry name" value="CYTOCHROME_P450"/>
    <property type="match status" value="1"/>
</dbReference>
<evidence type="ECO:0000256" key="2">
    <source>
        <dbReference type="ARBA" id="ARBA00010617"/>
    </source>
</evidence>
<keyword evidence="4" id="KW-0503">Monooxygenase</keyword>
<reference evidence="5" key="1">
    <citation type="submission" date="2024-07" db="EMBL/GenBank/DDBJ databases">
        <authorList>
            <person name="Kim Y.J."/>
            <person name="Jeong J.Y."/>
        </authorList>
    </citation>
    <scope>NUCLEOTIDE SEQUENCE</scope>
    <source>
        <strain evidence="5">GIHE-MW2</strain>
    </source>
</reference>
<organism evidence="5">
    <name type="scientific">Planktothricoides raciborskii GIHE-MW2</name>
    <dbReference type="NCBI Taxonomy" id="2792601"/>
    <lineage>
        <taxon>Bacteria</taxon>
        <taxon>Bacillati</taxon>
        <taxon>Cyanobacteriota</taxon>
        <taxon>Cyanophyceae</taxon>
        <taxon>Oscillatoriophycideae</taxon>
        <taxon>Oscillatoriales</taxon>
        <taxon>Oscillatoriaceae</taxon>
        <taxon>Planktothricoides</taxon>
    </lineage>
</organism>
<comment type="similarity">
    <text evidence="2 4">Belongs to the cytochrome P450 family.</text>
</comment>
<gene>
    <name evidence="5" type="ORF">ABWT76_004714</name>
</gene>
<dbReference type="CDD" id="cd11053">
    <property type="entry name" value="CYP110-like"/>
    <property type="match status" value="1"/>
</dbReference>
<sequence>MTLPDGPKTPRFFQLLEWIGDPLGYMDRTRAKYGDIFLSAVGPSSQNFIFLSNPEALQIILTNPKQFTAPGYLNELFRPILGDNSVILLENPKHQKRRKLLLPPFHGERMQAYGQLIGDLTKEVTSQCHLGEPFSVRSIMQKITMRVILQAVFGLHKGPRYAQLEQLLTTRLNAVSSPLNASLIFFPFLAKDYGAWSPGSRIKRQQQQIDELLYAEIRDRRQEGDSDRTDILSLLLSARDENGQGISDEELRDELMTLLVAGHETTATAAAWSLYWTHKVPGVKEKLLAEIDSLGQNPDPMTLVKLPYLTAVCQETLRIYPVGMLTFPRLVTESVELLGKHIEAGAVITGSIYLLHQREDLYPEPKKFNPDRFLERQFSPYEYMPFGAGARRCIGATLAEFEMKLVLATILQQYQLELADSRPVKPQRRALTLGPAGGVKMMIVGDRTLTEKPLVYTRS</sequence>
<dbReference type="GO" id="GO:0016705">
    <property type="term" value="F:oxidoreductase activity, acting on paired donors, with incorporation or reduction of molecular oxygen"/>
    <property type="evidence" value="ECO:0007669"/>
    <property type="project" value="InterPro"/>
</dbReference>
<evidence type="ECO:0000256" key="4">
    <source>
        <dbReference type="RuleBase" id="RU000461"/>
    </source>
</evidence>
<dbReference type="InterPro" id="IPR050121">
    <property type="entry name" value="Cytochrome_P450_monoxygenase"/>
</dbReference>